<evidence type="ECO:0000259" key="2">
    <source>
        <dbReference type="PROSITE" id="PS51459"/>
    </source>
</evidence>
<sequence>MQRGPSGEYLTRTTSGEAIQAFAPYALPPQPPVQMAGGLSRLHDQALVACGRLDAITRLLPDPDLFLYAYVRREALLSSQIEGTQSSLSDLLLFELDEVPGVPLDDVVEVSNYIAALEHALQRLRSGFPLCNRLLRETHQLLLARGRGAQKQPGSFRRTQNWIGGTRPGNAAFVPPPPERIEGCMGDLERFINDEELQLSALIKAALAHVQFETIHPFLDGNGRIGRLLIALILHQQGVLRDPLLYLSLYFKQHRARYYELLEGTRTRGDWEGWIEFFLEGVEATANGAVDTADRLVSLFREDASRIETLGRAAPNALRVFDVFRSRPITTIREVRQRTGLSAPTAGRAVQALESFGIVEELTGRRRGRVYAYSRYIGILNEGADPL</sequence>
<dbReference type="Pfam" id="PF02661">
    <property type="entry name" value="Fic"/>
    <property type="match status" value="1"/>
</dbReference>
<name>A0ABS1E5R3_9GAMM</name>
<evidence type="ECO:0000313" key="4">
    <source>
        <dbReference type="Proteomes" id="UP000738126"/>
    </source>
</evidence>
<protein>
    <recommendedName>
        <fullName evidence="1">Protein adenylyltransferase</fullName>
        <ecNumber evidence="1">2.7.7.108</ecNumber>
    </recommendedName>
    <alternativeName>
        <fullName evidence="1">AMPylator</fullName>
    </alternativeName>
</protein>
<dbReference type="InterPro" id="IPR003812">
    <property type="entry name" value="Fido"/>
</dbReference>
<dbReference type="PANTHER" id="PTHR13504">
    <property type="entry name" value="FIDO DOMAIN-CONTAINING PROTEIN DDB_G0283145"/>
    <property type="match status" value="1"/>
</dbReference>
<dbReference type="Proteomes" id="UP000738126">
    <property type="component" value="Unassembled WGS sequence"/>
</dbReference>
<keyword evidence="4" id="KW-1185">Reference proteome</keyword>
<dbReference type="InterPro" id="IPR036388">
    <property type="entry name" value="WH-like_DNA-bd_sf"/>
</dbReference>
<comment type="catalytic activity">
    <reaction evidence="1">
        <text>L-tyrosyl-[protein] + ATP = O-(5'-adenylyl)-L-tyrosyl-[protein] + diphosphate</text>
        <dbReference type="Rhea" id="RHEA:54288"/>
        <dbReference type="Rhea" id="RHEA-COMP:10136"/>
        <dbReference type="Rhea" id="RHEA-COMP:13846"/>
        <dbReference type="ChEBI" id="CHEBI:30616"/>
        <dbReference type="ChEBI" id="CHEBI:33019"/>
        <dbReference type="ChEBI" id="CHEBI:46858"/>
        <dbReference type="ChEBI" id="CHEBI:83624"/>
        <dbReference type="EC" id="2.7.7.108"/>
    </reaction>
</comment>
<dbReference type="PROSITE" id="PS51459">
    <property type="entry name" value="FIDO"/>
    <property type="match status" value="1"/>
</dbReference>
<dbReference type="Pfam" id="PF09339">
    <property type="entry name" value="HTH_IclR"/>
    <property type="match status" value="1"/>
</dbReference>
<dbReference type="EMBL" id="NRSH01000096">
    <property type="protein sequence ID" value="MBK1727081.1"/>
    <property type="molecule type" value="Genomic_DNA"/>
</dbReference>
<reference evidence="3 4" key="1">
    <citation type="journal article" date="2020" name="Microorganisms">
        <title>Osmotic Adaptation and Compatible Solute Biosynthesis of Phototrophic Bacteria as Revealed from Genome Analyses.</title>
        <authorList>
            <person name="Imhoff J.F."/>
            <person name="Rahn T."/>
            <person name="Kunzel S."/>
            <person name="Keller A."/>
            <person name="Neulinger S.C."/>
        </authorList>
    </citation>
    <scope>NUCLEOTIDE SEQUENCE [LARGE SCALE GENOMIC DNA]</scope>
    <source>
        <strain evidence="3 4">DSM 15116</strain>
    </source>
</reference>
<evidence type="ECO:0000256" key="1">
    <source>
        <dbReference type="PIRNR" id="PIRNR038925"/>
    </source>
</evidence>
<comment type="catalytic activity">
    <reaction evidence="1">
        <text>L-threonyl-[protein] + ATP = 3-O-(5'-adenylyl)-L-threonyl-[protein] + diphosphate</text>
        <dbReference type="Rhea" id="RHEA:54292"/>
        <dbReference type="Rhea" id="RHEA-COMP:11060"/>
        <dbReference type="Rhea" id="RHEA-COMP:13847"/>
        <dbReference type="ChEBI" id="CHEBI:30013"/>
        <dbReference type="ChEBI" id="CHEBI:30616"/>
        <dbReference type="ChEBI" id="CHEBI:33019"/>
        <dbReference type="ChEBI" id="CHEBI:138113"/>
        <dbReference type="EC" id="2.7.7.108"/>
    </reaction>
</comment>
<comment type="function">
    <text evidence="1">Adenylyltransferase that mediates the addition of adenosine 5'-monophosphate (AMP) to specific residues of target proteins.</text>
</comment>
<comment type="caution">
    <text evidence="3">The sequence shown here is derived from an EMBL/GenBank/DDBJ whole genome shotgun (WGS) entry which is preliminary data.</text>
</comment>
<dbReference type="InterPro" id="IPR036597">
    <property type="entry name" value="Fido-like_dom_sf"/>
</dbReference>
<dbReference type="InterPro" id="IPR036390">
    <property type="entry name" value="WH_DNA-bd_sf"/>
</dbReference>
<dbReference type="Gene3D" id="1.10.10.10">
    <property type="entry name" value="Winged helix-like DNA-binding domain superfamily/Winged helix DNA-binding domain"/>
    <property type="match status" value="1"/>
</dbReference>
<dbReference type="RefSeq" id="WP_200259630.1">
    <property type="nucleotide sequence ID" value="NZ_NRSH01000096.1"/>
</dbReference>
<dbReference type="PANTHER" id="PTHR13504:SF38">
    <property type="entry name" value="FIDO DOMAIN-CONTAINING PROTEIN"/>
    <property type="match status" value="1"/>
</dbReference>
<dbReference type="SUPFAM" id="SSF46785">
    <property type="entry name" value="Winged helix' DNA-binding domain"/>
    <property type="match status" value="1"/>
</dbReference>
<keyword evidence="1" id="KW-0808">Transferase</keyword>
<organism evidence="3 4">
    <name type="scientific">Halorhodospira neutriphila</name>
    <dbReference type="NCBI Taxonomy" id="168379"/>
    <lineage>
        <taxon>Bacteria</taxon>
        <taxon>Pseudomonadati</taxon>
        <taxon>Pseudomonadota</taxon>
        <taxon>Gammaproteobacteria</taxon>
        <taxon>Chromatiales</taxon>
        <taxon>Ectothiorhodospiraceae</taxon>
        <taxon>Halorhodospira</taxon>
    </lineage>
</organism>
<dbReference type="InterPro" id="IPR040198">
    <property type="entry name" value="Fido_containing"/>
</dbReference>
<dbReference type="SUPFAM" id="SSF140931">
    <property type="entry name" value="Fic-like"/>
    <property type="match status" value="1"/>
</dbReference>
<dbReference type="InterPro" id="IPR005471">
    <property type="entry name" value="Tscrpt_reg_IclR_N"/>
</dbReference>
<proteinExistence type="predicted"/>
<dbReference type="PIRSF" id="PIRSF038925">
    <property type="entry name" value="AMP-prot_trans"/>
    <property type="match status" value="1"/>
</dbReference>
<evidence type="ECO:0000313" key="3">
    <source>
        <dbReference type="EMBL" id="MBK1727081.1"/>
    </source>
</evidence>
<dbReference type="EC" id="2.7.7.108" evidence="1"/>
<gene>
    <name evidence="3" type="ORF">CKO13_08610</name>
</gene>
<keyword evidence="1" id="KW-0547">Nucleotide-binding</keyword>
<keyword evidence="1" id="KW-0548">Nucleotidyltransferase</keyword>
<accession>A0ABS1E5R3</accession>
<keyword evidence="1" id="KW-0067">ATP-binding</keyword>
<dbReference type="Gene3D" id="1.10.3290.10">
    <property type="entry name" value="Fido-like domain"/>
    <property type="match status" value="1"/>
</dbReference>
<dbReference type="InterPro" id="IPR025758">
    <property type="entry name" value="Fic/DOC_N"/>
</dbReference>
<dbReference type="Pfam" id="PF13784">
    <property type="entry name" value="Fic_N"/>
    <property type="match status" value="1"/>
</dbReference>
<comment type="subunit">
    <text evidence="1">Homodimer.</text>
</comment>
<feature type="domain" description="Fido" evidence="2">
    <location>
        <begin position="130"/>
        <end position="280"/>
    </location>
</feature>
<dbReference type="InterPro" id="IPR026287">
    <property type="entry name" value="SoFic-like"/>
</dbReference>